<reference evidence="8" key="1">
    <citation type="submission" date="2021-02" db="EMBL/GenBank/DDBJ databases">
        <title>First Annotated Genome of the Yellow-green Alga Tribonema minus.</title>
        <authorList>
            <person name="Mahan K.M."/>
        </authorList>
    </citation>
    <scope>NUCLEOTIDE SEQUENCE</scope>
    <source>
        <strain evidence="8">UTEX B ZZ1240</strain>
    </source>
</reference>
<gene>
    <name evidence="8" type="ORF">JKP88DRAFT_201664</name>
</gene>
<evidence type="ECO:0000256" key="4">
    <source>
        <dbReference type="ARBA" id="ARBA00022842"/>
    </source>
</evidence>
<dbReference type="AlphaFoldDB" id="A0A836CAM3"/>
<keyword evidence="3" id="KW-0378">Hydrolase</keyword>
<feature type="active site" description="Proton donor" evidence="5">
    <location>
        <position position="16"/>
    </location>
</feature>
<dbReference type="Pfam" id="PF06888">
    <property type="entry name" value="Put_Phosphatase"/>
    <property type="match status" value="1"/>
</dbReference>
<evidence type="ECO:0000256" key="2">
    <source>
        <dbReference type="ARBA" id="ARBA00022723"/>
    </source>
</evidence>
<dbReference type="InterPro" id="IPR006384">
    <property type="entry name" value="HAD_hydro_PyrdxlP_Pase-like"/>
</dbReference>
<evidence type="ECO:0000256" key="6">
    <source>
        <dbReference type="PIRSR" id="PIRSR031051-2"/>
    </source>
</evidence>
<feature type="binding site" evidence="7">
    <location>
        <position position="16"/>
    </location>
    <ligand>
        <name>Mg(2+)</name>
        <dbReference type="ChEBI" id="CHEBI:18420"/>
    </ligand>
</feature>
<proteinExistence type="predicted"/>
<evidence type="ECO:0000256" key="5">
    <source>
        <dbReference type="PIRSR" id="PIRSR031051-1"/>
    </source>
</evidence>
<keyword evidence="2 7" id="KW-0479">Metal-binding</keyword>
<sequence length="255" mass="27907">MTAVAGKDVLIVWDFDHSLVDDNSDTWVVQALRPELLPEFKRLRVEEGLGWTEIMGRQMEALWKLGVKQEDIDRCMTALALQPRMVETVQLIQSSGATQASPPMILSDANTHFIEAITAHHGIRGAFASVITNGSEYAPDGRLLVTPHHPAHAPHACALCPPNLCKGGVLDTIKGPYQRIIYVGDGGGDFCPATRMSAGDLVLARHAEDRAYGLWHKLMKCEPGQVAAEARTWATGEDLYRIFAAELGMTQLDPV</sequence>
<feature type="binding site" evidence="6">
    <location>
        <position position="25"/>
    </location>
    <ligand>
        <name>substrate</name>
    </ligand>
</feature>
<keyword evidence="9" id="KW-1185">Reference proteome</keyword>
<dbReference type="InterPro" id="IPR023214">
    <property type="entry name" value="HAD_sf"/>
</dbReference>
<evidence type="ECO:0000313" key="8">
    <source>
        <dbReference type="EMBL" id="KAG5178422.1"/>
    </source>
</evidence>
<dbReference type="Proteomes" id="UP000664859">
    <property type="component" value="Unassembled WGS sequence"/>
</dbReference>
<name>A0A836CAM3_9STRA</name>
<dbReference type="NCBIfam" id="TIGR01488">
    <property type="entry name" value="HAD-SF-IB"/>
    <property type="match status" value="1"/>
</dbReference>
<feature type="binding site" evidence="7">
    <location>
        <position position="185"/>
    </location>
    <ligand>
        <name>Mg(2+)</name>
        <dbReference type="ChEBI" id="CHEBI:18420"/>
    </ligand>
</feature>
<accession>A0A836CAM3</accession>
<keyword evidence="4 7" id="KW-0460">Magnesium</keyword>
<dbReference type="EMBL" id="JAFCMP010000515">
    <property type="protein sequence ID" value="KAG5178422.1"/>
    <property type="molecule type" value="Genomic_DNA"/>
</dbReference>
<dbReference type="PANTHER" id="PTHR20889">
    <property type="entry name" value="PHOSPHATASE, ORPHAN 1, 2"/>
    <property type="match status" value="1"/>
</dbReference>
<dbReference type="GO" id="GO:0046872">
    <property type="term" value="F:metal ion binding"/>
    <property type="evidence" value="ECO:0007669"/>
    <property type="project" value="UniProtKB-KW"/>
</dbReference>
<feature type="binding site" evidence="7">
    <location>
        <position position="14"/>
    </location>
    <ligand>
        <name>Mg(2+)</name>
        <dbReference type="ChEBI" id="CHEBI:18420"/>
    </ligand>
</feature>
<dbReference type="Gene3D" id="3.40.50.1000">
    <property type="entry name" value="HAD superfamily/HAD-like"/>
    <property type="match status" value="1"/>
</dbReference>
<dbReference type="GO" id="GO:0016791">
    <property type="term" value="F:phosphatase activity"/>
    <property type="evidence" value="ECO:0007669"/>
    <property type="project" value="InterPro"/>
</dbReference>
<evidence type="ECO:0000256" key="1">
    <source>
        <dbReference type="ARBA" id="ARBA00001946"/>
    </source>
</evidence>
<dbReference type="NCBIfam" id="TIGR01489">
    <property type="entry name" value="DKMTPPase-SF"/>
    <property type="match status" value="1"/>
</dbReference>
<feature type="active site" description="Nucleophile" evidence="5">
    <location>
        <position position="14"/>
    </location>
</feature>
<dbReference type="InterPro" id="IPR016965">
    <property type="entry name" value="Pase_PHOSPHO-typ"/>
</dbReference>
<evidence type="ECO:0000256" key="3">
    <source>
        <dbReference type="ARBA" id="ARBA00022801"/>
    </source>
</evidence>
<feature type="binding site" evidence="6">
    <location>
        <position position="108"/>
    </location>
    <ligand>
        <name>substrate</name>
    </ligand>
</feature>
<evidence type="ECO:0000313" key="9">
    <source>
        <dbReference type="Proteomes" id="UP000664859"/>
    </source>
</evidence>
<dbReference type="InterPro" id="IPR036412">
    <property type="entry name" value="HAD-like_sf"/>
</dbReference>
<dbReference type="PIRSF" id="PIRSF031051">
    <property type="entry name" value="PyrdxlP_Pase_PHOSPHO2"/>
    <property type="match status" value="1"/>
</dbReference>
<evidence type="ECO:0000256" key="7">
    <source>
        <dbReference type="PIRSR" id="PIRSR031051-3"/>
    </source>
</evidence>
<dbReference type="OrthoDB" id="10267182at2759"/>
<comment type="cofactor">
    <cofactor evidence="1 7">
        <name>Mg(2+)</name>
        <dbReference type="ChEBI" id="CHEBI:18420"/>
    </cofactor>
</comment>
<comment type="caution">
    <text evidence="8">The sequence shown here is derived from an EMBL/GenBank/DDBJ whole genome shotgun (WGS) entry which is preliminary data.</text>
</comment>
<organism evidence="8 9">
    <name type="scientific">Tribonema minus</name>
    <dbReference type="NCBI Taxonomy" id="303371"/>
    <lineage>
        <taxon>Eukaryota</taxon>
        <taxon>Sar</taxon>
        <taxon>Stramenopiles</taxon>
        <taxon>Ochrophyta</taxon>
        <taxon>PX clade</taxon>
        <taxon>Xanthophyceae</taxon>
        <taxon>Tribonematales</taxon>
        <taxon>Tribonemataceae</taxon>
        <taxon>Tribonema</taxon>
    </lineage>
</organism>
<dbReference type="PANTHER" id="PTHR20889:SF12">
    <property type="entry name" value="LP01149P"/>
    <property type="match status" value="1"/>
</dbReference>
<protein>
    <submittedName>
        <fullName evidence="8">Phosphatase phospho-type</fullName>
    </submittedName>
</protein>
<dbReference type="SUPFAM" id="SSF56784">
    <property type="entry name" value="HAD-like"/>
    <property type="match status" value="1"/>
</dbReference>